<comment type="caution">
    <text evidence="2">The sequence shown here is derived from an EMBL/GenBank/DDBJ whole genome shotgun (WGS) entry which is preliminary data.</text>
</comment>
<dbReference type="OrthoDB" id="10064338at2759"/>
<gene>
    <name evidence="2" type="ORF">FBUS_07046</name>
</gene>
<dbReference type="Proteomes" id="UP000728185">
    <property type="component" value="Unassembled WGS sequence"/>
</dbReference>
<dbReference type="EMBL" id="LUCM01007081">
    <property type="protein sequence ID" value="KAA0190433.1"/>
    <property type="molecule type" value="Genomic_DNA"/>
</dbReference>
<evidence type="ECO:0000256" key="1">
    <source>
        <dbReference type="SAM" id="MobiDB-lite"/>
    </source>
</evidence>
<reference evidence="2" key="1">
    <citation type="submission" date="2019-05" db="EMBL/GenBank/DDBJ databases">
        <title>Annotation for the trematode Fasciolopsis buski.</title>
        <authorList>
            <person name="Choi Y.-J."/>
        </authorList>
    </citation>
    <scope>NUCLEOTIDE SEQUENCE</scope>
    <source>
        <strain evidence="2">HT</strain>
        <tissue evidence="2">Whole worm</tissue>
    </source>
</reference>
<dbReference type="AlphaFoldDB" id="A0A8E0RTY8"/>
<feature type="region of interest" description="Disordered" evidence="1">
    <location>
        <begin position="26"/>
        <end position="105"/>
    </location>
</feature>
<sequence length="262" mass="28616">KSSPNLDLKDPIDVEIRAYLDSLQGIVNDSNDSTASSVGPGGSFGMDSEDDADVESRNPEDEDEDEEVRSKGSKQGPGRKRRRPRGRPRNTTTQTNPAASHTGTLVGAEFGRVGIRRLSVRKHARFEEELAAAATTLIHKTNGEVQKVPKDPMDAARRGSRRGVEVTKASAVLDGMQNLRPPPIRMKLFPSRSSCSYLQDPNWSVVDIQMAAQSIGELGRDYKGIAARLVNKTPSMVATLFELYGQQLNLGELASIAPLYDR</sequence>
<feature type="compositionally biased region" description="Polar residues" evidence="1">
    <location>
        <begin position="26"/>
        <end position="37"/>
    </location>
</feature>
<evidence type="ECO:0000313" key="2">
    <source>
        <dbReference type="EMBL" id="KAA0190433.1"/>
    </source>
</evidence>
<name>A0A8E0RTY8_9TREM</name>
<feature type="non-terminal residue" evidence="2">
    <location>
        <position position="1"/>
    </location>
</feature>
<evidence type="ECO:0000313" key="3">
    <source>
        <dbReference type="Proteomes" id="UP000728185"/>
    </source>
</evidence>
<keyword evidence="3" id="KW-1185">Reference proteome</keyword>
<protein>
    <submittedName>
        <fullName evidence="2">Uncharacterized protein</fullName>
    </submittedName>
</protein>
<organism evidence="2 3">
    <name type="scientific">Fasciolopsis buskii</name>
    <dbReference type="NCBI Taxonomy" id="27845"/>
    <lineage>
        <taxon>Eukaryota</taxon>
        <taxon>Metazoa</taxon>
        <taxon>Spiralia</taxon>
        <taxon>Lophotrochozoa</taxon>
        <taxon>Platyhelminthes</taxon>
        <taxon>Trematoda</taxon>
        <taxon>Digenea</taxon>
        <taxon>Plagiorchiida</taxon>
        <taxon>Echinostomata</taxon>
        <taxon>Echinostomatoidea</taxon>
        <taxon>Fasciolidae</taxon>
        <taxon>Fasciolopsis</taxon>
    </lineage>
</organism>
<accession>A0A8E0RTY8</accession>
<dbReference type="Gene3D" id="1.20.58.1880">
    <property type="match status" value="1"/>
</dbReference>
<proteinExistence type="predicted"/>
<feature type="compositionally biased region" description="Basic residues" evidence="1">
    <location>
        <begin position="77"/>
        <end position="88"/>
    </location>
</feature>